<keyword evidence="5" id="KW-1185">Reference proteome</keyword>
<evidence type="ECO:0000259" key="3">
    <source>
        <dbReference type="Pfam" id="PF04536"/>
    </source>
</evidence>
<keyword evidence="2" id="KW-0732">Signal</keyword>
<protein>
    <recommendedName>
        <fullName evidence="3">TPM domain-containing protein</fullName>
    </recommendedName>
</protein>
<dbReference type="Gene3D" id="3.10.310.50">
    <property type="match status" value="1"/>
</dbReference>
<keyword evidence="1" id="KW-0472">Membrane</keyword>
<feature type="signal peptide" evidence="2">
    <location>
        <begin position="1"/>
        <end position="26"/>
    </location>
</feature>
<dbReference type="Pfam" id="PF04536">
    <property type="entry name" value="TPM_phosphatase"/>
    <property type="match status" value="1"/>
</dbReference>
<dbReference type="PANTHER" id="PTHR30373">
    <property type="entry name" value="UPF0603 PROTEIN YGCG"/>
    <property type="match status" value="1"/>
</dbReference>
<feature type="transmembrane region" description="Helical" evidence="1">
    <location>
        <begin position="188"/>
        <end position="206"/>
    </location>
</feature>
<name>A0A1C7DA85_9SPHN</name>
<dbReference type="PATRIC" id="fig|645517.4.peg.2097"/>
<keyword evidence="1" id="KW-1133">Transmembrane helix</keyword>
<feature type="chain" id="PRO_5008884514" description="TPM domain-containing protein" evidence="2">
    <location>
        <begin position="27"/>
        <end position="274"/>
    </location>
</feature>
<dbReference type="InterPro" id="IPR007621">
    <property type="entry name" value="TPM_dom"/>
</dbReference>
<dbReference type="PANTHER" id="PTHR30373:SF2">
    <property type="entry name" value="UPF0603 PROTEIN YGCG"/>
    <property type="match status" value="1"/>
</dbReference>
<evidence type="ECO:0000313" key="4">
    <source>
        <dbReference type="EMBL" id="ANU08400.1"/>
    </source>
</evidence>
<dbReference type="Proteomes" id="UP000092698">
    <property type="component" value="Chromosome"/>
</dbReference>
<feature type="domain" description="TPM" evidence="3">
    <location>
        <begin position="36"/>
        <end position="159"/>
    </location>
</feature>
<evidence type="ECO:0000256" key="2">
    <source>
        <dbReference type="SAM" id="SignalP"/>
    </source>
</evidence>
<organism evidence="4 5">
    <name type="scientific">Paraurantiacibacter namhicola</name>
    <dbReference type="NCBI Taxonomy" id="645517"/>
    <lineage>
        <taxon>Bacteria</taxon>
        <taxon>Pseudomonadati</taxon>
        <taxon>Pseudomonadota</taxon>
        <taxon>Alphaproteobacteria</taxon>
        <taxon>Sphingomonadales</taxon>
        <taxon>Erythrobacteraceae</taxon>
        <taxon>Paraurantiacibacter</taxon>
    </lineage>
</organism>
<evidence type="ECO:0000256" key="1">
    <source>
        <dbReference type="SAM" id="Phobius"/>
    </source>
</evidence>
<dbReference type="RefSeq" id="WP_067788464.1">
    <property type="nucleotide sequence ID" value="NZ_CP016545.1"/>
</dbReference>
<gene>
    <name evidence="4" type="ORF">A6F65_02114</name>
</gene>
<reference evidence="4 5" key="1">
    <citation type="submission" date="2016-07" db="EMBL/GenBank/DDBJ databases">
        <title>Complete genome sequence of Altererythrobacter namhicola JCM 16345T, containing esterase-encoding genes.</title>
        <authorList>
            <person name="Cheng H."/>
            <person name="Wu Y.-H."/>
            <person name="Jian S.-L."/>
            <person name="Huo Y.-Y."/>
            <person name="Wang C.-S."/>
            <person name="Xu X.-W."/>
        </authorList>
    </citation>
    <scope>NUCLEOTIDE SEQUENCE [LARGE SCALE GENOMIC DNA]</scope>
    <source>
        <strain evidence="4 5">JCM 16345</strain>
    </source>
</reference>
<sequence length="274" mass="27708">MTIVSRLLAIAALALLALSAPAAAQADLPPRPEGPVYDGADLLDEQTEAQLTAQLNDLPVQTGNTIVVATVESLGGDSVERYATKLFETWGIGNDERDTGVLLLVAPNERKVRIEVGYGLHPVVTDIWSARTIRDVITPRFKQGDLQGGIVAGVDALAQQVSLAPEDAVAQAQAAELAERTRNDGGSIGGVIFWIVLIIFFIAIFGGGGRGRRYRRGGVASAVGEVILWSAINAAANSGGGGGGGGWSGGGGGGGGFGGFGGGMSGGGGASGGW</sequence>
<dbReference type="STRING" id="645517.A6F65_02114"/>
<proteinExistence type="predicted"/>
<accession>A0A1C7DA85</accession>
<dbReference type="AlphaFoldDB" id="A0A1C7DA85"/>
<dbReference type="OrthoDB" id="9810918at2"/>
<dbReference type="EMBL" id="CP016545">
    <property type="protein sequence ID" value="ANU08400.1"/>
    <property type="molecule type" value="Genomic_DNA"/>
</dbReference>
<dbReference type="KEGG" id="anh:A6F65_02114"/>
<keyword evidence="1" id="KW-0812">Transmembrane</keyword>
<evidence type="ECO:0000313" key="5">
    <source>
        <dbReference type="Proteomes" id="UP000092698"/>
    </source>
</evidence>